<reference evidence="2 3" key="1">
    <citation type="submission" date="2023-05" db="EMBL/GenBank/DDBJ databases">
        <title>B98-5 Cell Line De Novo Hybrid Assembly: An Optical Mapping Approach.</title>
        <authorList>
            <person name="Kananen K."/>
            <person name="Auerbach J.A."/>
            <person name="Kautto E."/>
            <person name="Blachly J.S."/>
        </authorList>
    </citation>
    <scope>NUCLEOTIDE SEQUENCE [LARGE SCALE GENOMIC DNA]</scope>
    <source>
        <strain evidence="2">B95-8</strain>
        <tissue evidence="2">Cell line</tissue>
    </source>
</reference>
<accession>A0ABQ9VVJ6</accession>
<dbReference type="EMBL" id="JASSZA010000004">
    <property type="protein sequence ID" value="KAK2113166.1"/>
    <property type="molecule type" value="Genomic_DNA"/>
</dbReference>
<feature type="region of interest" description="Disordered" evidence="1">
    <location>
        <begin position="1"/>
        <end position="21"/>
    </location>
</feature>
<sequence length="109" mass="11784">MRGRCRGCSPEPEKEPDELPMILRPPPCEALDQYDVVHRAPHEAFAPCCLPFNGGPMPTPPGGSVLCPPVHDSHMSKGSPLTACQCQEVHTQGMEVGITGASLEIRLQR</sequence>
<organism evidence="2 3">
    <name type="scientific">Saguinus oedipus</name>
    <name type="common">Cotton-top tamarin</name>
    <name type="synonym">Oedipomidas oedipus</name>
    <dbReference type="NCBI Taxonomy" id="9490"/>
    <lineage>
        <taxon>Eukaryota</taxon>
        <taxon>Metazoa</taxon>
        <taxon>Chordata</taxon>
        <taxon>Craniata</taxon>
        <taxon>Vertebrata</taxon>
        <taxon>Euteleostomi</taxon>
        <taxon>Mammalia</taxon>
        <taxon>Eutheria</taxon>
        <taxon>Euarchontoglires</taxon>
        <taxon>Primates</taxon>
        <taxon>Haplorrhini</taxon>
        <taxon>Platyrrhini</taxon>
        <taxon>Cebidae</taxon>
        <taxon>Callitrichinae</taxon>
        <taxon>Saguinus</taxon>
    </lineage>
</organism>
<proteinExistence type="predicted"/>
<name>A0ABQ9VVJ6_SAGOE</name>
<comment type="caution">
    <text evidence="2">The sequence shown here is derived from an EMBL/GenBank/DDBJ whole genome shotgun (WGS) entry which is preliminary data.</text>
</comment>
<evidence type="ECO:0000313" key="2">
    <source>
        <dbReference type="EMBL" id="KAK2113166.1"/>
    </source>
</evidence>
<protein>
    <submittedName>
        <fullName evidence="2">Uncharacterized protein</fullName>
    </submittedName>
</protein>
<evidence type="ECO:0000256" key="1">
    <source>
        <dbReference type="SAM" id="MobiDB-lite"/>
    </source>
</evidence>
<gene>
    <name evidence="2" type="ORF">P7K49_007432</name>
</gene>
<keyword evidence="3" id="KW-1185">Reference proteome</keyword>
<evidence type="ECO:0000313" key="3">
    <source>
        <dbReference type="Proteomes" id="UP001266305"/>
    </source>
</evidence>
<dbReference type="Proteomes" id="UP001266305">
    <property type="component" value="Unassembled WGS sequence"/>
</dbReference>